<dbReference type="OrthoDB" id="6372431at2759"/>
<comment type="similarity">
    <text evidence="1 5">Belongs to the GDA1/CD39 NTPase family.</text>
</comment>
<feature type="transmembrane region" description="Helical" evidence="7">
    <location>
        <begin position="459"/>
        <end position="478"/>
    </location>
</feature>
<gene>
    <name evidence="8" type="ORF">POCULU_LOCUS3717</name>
</gene>
<keyword evidence="7" id="KW-0472">Membrane</keyword>
<evidence type="ECO:0000256" key="6">
    <source>
        <dbReference type="SAM" id="MobiDB-lite"/>
    </source>
</evidence>
<dbReference type="InterPro" id="IPR000407">
    <property type="entry name" value="GDA1_CD39_NTPase"/>
</dbReference>
<feature type="compositionally biased region" description="Low complexity" evidence="6">
    <location>
        <begin position="647"/>
        <end position="665"/>
    </location>
</feature>
<dbReference type="Gene3D" id="3.30.420.40">
    <property type="match status" value="1"/>
</dbReference>
<dbReference type="Pfam" id="PF01150">
    <property type="entry name" value="GDA1_CD39"/>
    <property type="match status" value="1"/>
</dbReference>
<feature type="region of interest" description="Disordered" evidence="6">
    <location>
        <begin position="762"/>
        <end position="786"/>
    </location>
</feature>
<evidence type="ECO:0000256" key="4">
    <source>
        <dbReference type="PIRSR" id="PIRSR600407-2"/>
    </source>
</evidence>
<evidence type="ECO:0000313" key="9">
    <source>
        <dbReference type="Proteomes" id="UP000789572"/>
    </source>
</evidence>
<evidence type="ECO:0000256" key="7">
    <source>
        <dbReference type="SAM" id="Phobius"/>
    </source>
</evidence>
<evidence type="ECO:0000256" key="1">
    <source>
        <dbReference type="ARBA" id="ARBA00009283"/>
    </source>
</evidence>
<dbReference type="PROSITE" id="PS01238">
    <property type="entry name" value="GDA1_CD39_NTPASE"/>
    <property type="match status" value="1"/>
</dbReference>
<protein>
    <submittedName>
        <fullName evidence="8">8005_t:CDS:1</fullName>
    </submittedName>
</protein>
<evidence type="ECO:0000256" key="3">
    <source>
        <dbReference type="PIRSR" id="PIRSR600407-1"/>
    </source>
</evidence>
<feature type="compositionally biased region" description="Basic and acidic residues" evidence="6">
    <location>
        <begin position="776"/>
        <end position="786"/>
    </location>
</feature>
<feature type="binding site" evidence="4">
    <location>
        <begin position="204"/>
        <end position="208"/>
    </location>
    <ligand>
        <name>ATP</name>
        <dbReference type="ChEBI" id="CHEBI:30616"/>
    </ligand>
</feature>
<dbReference type="PANTHER" id="PTHR11782:SF121">
    <property type="entry name" value="NUCLEOSIDE-DIPHOSPHATASE MIG-23"/>
    <property type="match status" value="1"/>
</dbReference>
<dbReference type="GO" id="GO:0006256">
    <property type="term" value="P:UDP catabolic process"/>
    <property type="evidence" value="ECO:0007669"/>
    <property type="project" value="TreeGrafter"/>
</dbReference>
<organism evidence="8 9">
    <name type="scientific">Paraglomus occultum</name>
    <dbReference type="NCBI Taxonomy" id="144539"/>
    <lineage>
        <taxon>Eukaryota</taxon>
        <taxon>Fungi</taxon>
        <taxon>Fungi incertae sedis</taxon>
        <taxon>Mucoromycota</taxon>
        <taxon>Glomeromycotina</taxon>
        <taxon>Glomeromycetes</taxon>
        <taxon>Paraglomerales</taxon>
        <taxon>Paraglomeraceae</taxon>
        <taxon>Paraglomus</taxon>
    </lineage>
</organism>
<dbReference type="Proteomes" id="UP000789572">
    <property type="component" value="Unassembled WGS sequence"/>
</dbReference>
<keyword evidence="7" id="KW-1133">Transmembrane helix</keyword>
<proteinExistence type="inferred from homology"/>
<evidence type="ECO:0000256" key="2">
    <source>
        <dbReference type="ARBA" id="ARBA00022801"/>
    </source>
</evidence>
<dbReference type="GO" id="GO:0004382">
    <property type="term" value="F:GDP phosphatase activity"/>
    <property type="evidence" value="ECO:0007669"/>
    <property type="project" value="TreeGrafter"/>
</dbReference>
<evidence type="ECO:0000256" key="5">
    <source>
        <dbReference type="RuleBase" id="RU003833"/>
    </source>
</evidence>
<keyword evidence="2 5" id="KW-0378">Hydrolase</keyword>
<dbReference type="GO" id="GO:0045134">
    <property type="term" value="F:UDP phosphatase activity"/>
    <property type="evidence" value="ECO:0007669"/>
    <property type="project" value="TreeGrafter"/>
</dbReference>
<evidence type="ECO:0000313" key="8">
    <source>
        <dbReference type="EMBL" id="CAG8523867.1"/>
    </source>
</evidence>
<dbReference type="GO" id="GO:0005794">
    <property type="term" value="C:Golgi apparatus"/>
    <property type="evidence" value="ECO:0007669"/>
    <property type="project" value="TreeGrafter"/>
</dbReference>
<dbReference type="GO" id="GO:0016020">
    <property type="term" value="C:membrane"/>
    <property type="evidence" value="ECO:0007669"/>
    <property type="project" value="TreeGrafter"/>
</dbReference>
<accession>A0A9N9FC72</accession>
<name>A0A9N9FC72_9GLOM</name>
<sequence length="786" mass="87571">MPAVGSSWKSNRNYGAVIDAGSSGSRIQIYSWKDHRFVREQNDKSLHVLPNIELADELGEKWQSKVEPGISSFVDKPMDVGDHHLKQLLDFALEVIPQHKIADTPVYLFATAGMRLLTNEQQRQILDSACAYIRTYYHFRLDKCGDQIKVISGVMEGIYGWLAVNYKLGGFVTDNVDHSTPRGVQDLSGANKHITTFGFLDMGGASAQIAFEPNSLEAQKHREDLQNVTLYTLDEKKLDYYVFVTTFLGFGTNEARRRYDPCIPKNLLLTDTSRPPPYHAFQGTGSFRDCLEQTFPLLNKTVPCNDPPCLFNGVHAPNIDFSVNRFVGISEYWYTADDVLKLGGEWNYEAFEEKAADYCSLNWDDILEKYPDIDIQRLEMQCFKSAWLVNFLHDGIGIPNDNEVDAFGEDNPLFRSVKDVNKIQVSWTLGMMVMEVSHSIPSSPTPPTPPRDPHSERQILVMLIFLLVLFTSGVLFYLRKNGNVRRRMFSCLHACFSSPCRRDNSDYSIIDGQFASPNSAPSWRILNTVKMMHIVMKVWINRFKPQFRPFSSKKGADSTEHVFGSGISGEDDIHLRPTDAGSGIQESQTSVNENVFQSRYPKKRLSDDSVAPGSPHEGIMEAEVLSASTPGLLSLNGLQSRNASSTTINIMSGNSNNGNPGYSSTRARSTPSLLLGGVWKNDVNNEDNIIEYETPDSGQLDSMTHLTSLSSYSSSTIPRAYNFPSTTSPRNSIQPVGGSGVGYHSNHSSVDMGSMGGITGFNRPNSRAGRTMNVDKNNKGLAKDLE</sequence>
<feature type="region of interest" description="Disordered" evidence="6">
    <location>
        <begin position="647"/>
        <end position="667"/>
    </location>
</feature>
<dbReference type="AlphaFoldDB" id="A0A9N9FC72"/>
<dbReference type="GO" id="GO:0017111">
    <property type="term" value="F:ribonucleoside triphosphate phosphatase activity"/>
    <property type="evidence" value="ECO:0007669"/>
    <property type="project" value="TreeGrafter"/>
</dbReference>
<keyword evidence="4" id="KW-0067">ATP-binding</keyword>
<comment type="caution">
    <text evidence="8">The sequence shown here is derived from an EMBL/GenBank/DDBJ whole genome shotgun (WGS) entry which is preliminary data.</text>
</comment>
<dbReference type="GO" id="GO:0005524">
    <property type="term" value="F:ATP binding"/>
    <property type="evidence" value="ECO:0007669"/>
    <property type="project" value="UniProtKB-KW"/>
</dbReference>
<keyword evidence="4" id="KW-0547">Nucleotide-binding</keyword>
<dbReference type="Gene3D" id="3.30.420.150">
    <property type="entry name" value="Exopolyphosphatase. Domain 2"/>
    <property type="match status" value="1"/>
</dbReference>
<feature type="active site" description="Proton acceptor" evidence="3">
    <location>
        <position position="156"/>
    </location>
</feature>
<dbReference type="CDD" id="cd24039">
    <property type="entry name" value="ASKHA_NBD_YND1-like"/>
    <property type="match status" value="1"/>
</dbReference>
<dbReference type="EMBL" id="CAJVPJ010000431">
    <property type="protein sequence ID" value="CAG8523867.1"/>
    <property type="molecule type" value="Genomic_DNA"/>
</dbReference>
<reference evidence="8" key="1">
    <citation type="submission" date="2021-06" db="EMBL/GenBank/DDBJ databases">
        <authorList>
            <person name="Kallberg Y."/>
            <person name="Tangrot J."/>
            <person name="Rosling A."/>
        </authorList>
    </citation>
    <scope>NUCLEOTIDE SEQUENCE</scope>
    <source>
        <strain evidence="8">IA702</strain>
    </source>
</reference>
<dbReference type="PANTHER" id="PTHR11782">
    <property type="entry name" value="ADENOSINE/GUANOSINE DIPHOSPHATASE"/>
    <property type="match status" value="1"/>
</dbReference>
<keyword evidence="9" id="KW-1185">Reference proteome</keyword>
<dbReference type="GO" id="GO:0046036">
    <property type="term" value="P:CTP metabolic process"/>
    <property type="evidence" value="ECO:0007669"/>
    <property type="project" value="TreeGrafter"/>
</dbReference>
<keyword evidence="7" id="KW-0812">Transmembrane</keyword>